<dbReference type="PANTHER" id="PTHR47197:SF3">
    <property type="entry name" value="DIHYDRO-HEME D1 DEHYDROGENASE"/>
    <property type="match status" value="1"/>
</dbReference>
<dbReference type="Proteomes" id="UP001500368">
    <property type="component" value="Unassembled WGS sequence"/>
</dbReference>
<dbReference type="InterPro" id="IPR011964">
    <property type="entry name" value="YVTN_b-propeller_repeat"/>
</dbReference>
<feature type="compositionally biased region" description="Acidic residues" evidence="1">
    <location>
        <begin position="62"/>
        <end position="97"/>
    </location>
</feature>
<accession>A0ABP9GAC3</accession>
<dbReference type="InterPro" id="IPR019405">
    <property type="entry name" value="Lactonase_7-beta_prop"/>
</dbReference>
<sequence>MLPATHLRLTEDPMTSSRLPHYLTAGALGLALVLSSCGSQDTTDQDAAQDEATIPGPTVQVSEDDADTADEESPQPAEDQQDADQQGEEAAEDDDEAAATQWPASNTTTMAAESTISEPVISPKSIVSNDHGLAIANNMMYQNTVTLYDTEAQELVQELSDRVSPGALGASGYPESVVGAPVEAVWTEDGQYAYVSQYRLEDMGAGAYDDCRNGDAVAPSAVYRYSVADQDWDQFIEVGRVPKFVELTPDGSRLLVSNWCDHDLSVVDTETGEEINRVPVNSQPRGIAALPDNRTVFVAAMYANELYRLDLETGEQEVIYNQAEFPRHLSLSPDAKTLYVTFAHSDLLVAFDTETNEVIRTASTGREPRSMDISADGTALYVVNYFEDTVSKFDAETFEEIERLPTGHLPIGVTYDPVTASVWVANYSGTISIYDDHSNTR</sequence>
<evidence type="ECO:0000313" key="2">
    <source>
        <dbReference type="EMBL" id="GAA4927403.1"/>
    </source>
</evidence>
<dbReference type="InterPro" id="IPR015943">
    <property type="entry name" value="WD40/YVTN_repeat-like_dom_sf"/>
</dbReference>
<keyword evidence="3" id="KW-1185">Reference proteome</keyword>
<dbReference type="SUPFAM" id="SSF50974">
    <property type="entry name" value="Nitrous oxide reductase, N-terminal domain"/>
    <property type="match status" value="1"/>
</dbReference>
<dbReference type="EMBL" id="BAABLW010000007">
    <property type="protein sequence ID" value="GAA4927403.1"/>
    <property type="molecule type" value="Genomic_DNA"/>
</dbReference>
<dbReference type="Gene3D" id="2.130.10.10">
    <property type="entry name" value="YVTN repeat-like/Quinoprotein amine dehydrogenase"/>
    <property type="match status" value="2"/>
</dbReference>
<protein>
    <submittedName>
        <fullName evidence="2">Beta-propeller fold lactonase family protein</fullName>
    </submittedName>
</protein>
<dbReference type="NCBIfam" id="TIGR02276">
    <property type="entry name" value="beta_rpt_yvtn"/>
    <property type="match status" value="1"/>
</dbReference>
<dbReference type="InterPro" id="IPR051200">
    <property type="entry name" value="Host-pathogen_enzymatic-act"/>
</dbReference>
<evidence type="ECO:0000256" key="1">
    <source>
        <dbReference type="SAM" id="MobiDB-lite"/>
    </source>
</evidence>
<comment type="caution">
    <text evidence="2">The sequence shown here is derived from an EMBL/GenBank/DDBJ whole genome shotgun (WGS) entry which is preliminary data.</text>
</comment>
<reference evidence="3" key="1">
    <citation type="journal article" date="2019" name="Int. J. Syst. Evol. Microbiol.">
        <title>The Global Catalogue of Microorganisms (GCM) 10K type strain sequencing project: providing services to taxonomists for standard genome sequencing and annotation.</title>
        <authorList>
            <consortium name="The Broad Institute Genomics Platform"/>
            <consortium name="The Broad Institute Genome Sequencing Center for Infectious Disease"/>
            <person name="Wu L."/>
            <person name="Ma J."/>
        </authorList>
    </citation>
    <scope>NUCLEOTIDE SEQUENCE [LARGE SCALE GENOMIC DNA]</scope>
    <source>
        <strain evidence="3">JCM 19129</strain>
    </source>
</reference>
<organism evidence="2 3">
    <name type="scientific">Nesterenkonia rhizosphaerae</name>
    <dbReference type="NCBI Taxonomy" id="1348272"/>
    <lineage>
        <taxon>Bacteria</taxon>
        <taxon>Bacillati</taxon>
        <taxon>Actinomycetota</taxon>
        <taxon>Actinomycetes</taxon>
        <taxon>Micrococcales</taxon>
        <taxon>Micrococcaceae</taxon>
        <taxon>Nesterenkonia</taxon>
    </lineage>
</organism>
<proteinExistence type="predicted"/>
<dbReference type="PANTHER" id="PTHR47197">
    <property type="entry name" value="PROTEIN NIRF"/>
    <property type="match status" value="1"/>
</dbReference>
<feature type="region of interest" description="Disordered" evidence="1">
    <location>
        <begin position="40"/>
        <end position="116"/>
    </location>
</feature>
<dbReference type="InterPro" id="IPR011045">
    <property type="entry name" value="N2O_reductase_N"/>
</dbReference>
<name>A0ABP9GAC3_9MICC</name>
<dbReference type="Pfam" id="PF10282">
    <property type="entry name" value="Lactonase"/>
    <property type="match status" value="1"/>
</dbReference>
<feature type="compositionally biased region" description="Polar residues" evidence="1">
    <location>
        <begin position="102"/>
        <end position="116"/>
    </location>
</feature>
<evidence type="ECO:0000313" key="3">
    <source>
        <dbReference type="Proteomes" id="UP001500368"/>
    </source>
</evidence>
<gene>
    <name evidence="2" type="ORF">GCM10025790_26940</name>
</gene>